<sequence>MQLLGFLYLSNSLSIYTSMSFVRSMLPLVRPTIKLTRPACQQRPMALSMSRTINTAAASQSAGSGNLSSMVYHFRRQQHLTYFLEYLMWVVLGSEALHLMWLKMEKKEYKEKTQHKIKLLEEIIDRIEKGQTFTDDFREEIRIVLKTGGRLQHEEEDVDDDYLDKLLALKEQEETQQNTPITTTVSETTPSKQDAKSAWPTQDENGGKKKKAFFL</sequence>
<gene>
    <name evidence="2" type="ORF">LRAMOSA08349</name>
</gene>
<feature type="region of interest" description="Disordered" evidence="1">
    <location>
        <begin position="173"/>
        <end position="215"/>
    </location>
</feature>
<organism evidence="2">
    <name type="scientific">Lichtheimia ramosa</name>
    <dbReference type="NCBI Taxonomy" id="688394"/>
    <lineage>
        <taxon>Eukaryota</taxon>
        <taxon>Fungi</taxon>
        <taxon>Fungi incertae sedis</taxon>
        <taxon>Mucoromycota</taxon>
        <taxon>Mucoromycotina</taxon>
        <taxon>Mucoromycetes</taxon>
        <taxon>Mucorales</taxon>
        <taxon>Lichtheimiaceae</taxon>
        <taxon>Lichtheimia</taxon>
    </lineage>
</organism>
<accession>A0A077WDT1</accession>
<protein>
    <submittedName>
        <fullName evidence="2">Uncharacterized protein</fullName>
    </submittedName>
</protein>
<dbReference type="Pfam" id="PF17254">
    <property type="entry name" value="DUF5321"/>
    <property type="match status" value="1"/>
</dbReference>
<dbReference type="AlphaFoldDB" id="A0A077WDT1"/>
<name>A0A077WDT1_9FUNG</name>
<dbReference type="InterPro" id="IPR035213">
    <property type="entry name" value="DUF5321"/>
</dbReference>
<dbReference type="OrthoDB" id="2253354at2759"/>
<reference evidence="2" key="1">
    <citation type="journal article" date="2014" name="Genome Announc.">
        <title>De novo whole-genome sequence and genome annotation of Lichtheimia ramosa.</title>
        <authorList>
            <person name="Linde J."/>
            <person name="Schwartze V."/>
            <person name="Binder U."/>
            <person name="Lass-Florl C."/>
            <person name="Voigt K."/>
            <person name="Horn F."/>
        </authorList>
    </citation>
    <scope>NUCLEOTIDE SEQUENCE</scope>
    <source>
        <strain evidence="2">JMRC FSU:6197</strain>
    </source>
</reference>
<dbReference type="EMBL" id="LK023317">
    <property type="protein sequence ID" value="CDS05821.1"/>
    <property type="molecule type" value="Genomic_DNA"/>
</dbReference>
<proteinExistence type="predicted"/>
<evidence type="ECO:0000313" key="2">
    <source>
        <dbReference type="EMBL" id="CDS05821.1"/>
    </source>
</evidence>
<evidence type="ECO:0000256" key="1">
    <source>
        <dbReference type="SAM" id="MobiDB-lite"/>
    </source>
</evidence>
<feature type="compositionally biased region" description="Low complexity" evidence="1">
    <location>
        <begin position="179"/>
        <end position="191"/>
    </location>
</feature>